<accession>A0A392SVT1</accession>
<reference evidence="2 3" key="1">
    <citation type="journal article" date="2018" name="Front. Plant Sci.">
        <title>Red Clover (Trifolium pratense) and Zigzag Clover (T. medium) - A Picture of Genomic Similarities and Differences.</title>
        <authorList>
            <person name="Dluhosova J."/>
            <person name="Istvanek J."/>
            <person name="Nedelnik J."/>
            <person name="Repkova J."/>
        </authorList>
    </citation>
    <scope>NUCLEOTIDE SEQUENCE [LARGE SCALE GENOMIC DNA]</scope>
    <source>
        <strain evidence="3">cv. 10/8</strain>
        <tissue evidence="2">Leaf</tissue>
    </source>
</reference>
<keyword evidence="3" id="KW-1185">Reference proteome</keyword>
<organism evidence="2 3">
    <name type="scientific">Trifolium medium</name>
    <dbReference type="NCBI Taxonomy" id="97028"/>
    <lineage>
        <taxon>Eukaryota</taxon>
        <taxon>Viridiplantae</taxon>
        <taxon>Streptophyta</taxon>
        <taxon>Embryophyta</taxon>
        <taxon>Tracheophyta</taxon>
        <taxon>Spermatophyta</taxon>
        <taxon>Magnoliopsida</taxon>
        <taxon>eudicotyledons</taxon>
        <taxon>Gunneridae</taxon>
        <taxon>Pentapetalae</taxon>
        <taxon>rosids</taxon>
        <taxon>fabids</taxon>
        <taxon>Fabales</taxon>
        <taxon>Fabaceae</taxon>
        <taxon>Papilionoideae</taxon>
        <taxon>50 kb inversion clade</taxon>
        <taxon>NPAAA clade</taxon>
        <taxon>Hologalegina</taxon>
        <taxon>IRL clade</taxon>
        <taxon>Trifolieae</taxon>
        <taxon>Trifolium</taxon>
    </lineage>
</organism>
<dbReference type="AlphaFoldDB" id="A0A392SVT1"/>
<evidence type="ECO:0000256" key="1">
    <source>
        <dbReference type="SAM" id="MobiDB-lite"/>
    </source>
</evidence>
<evidence type="ECO:0000313" key="3">
    <source>
        <dbReference type="Proteomes" id="UP000265520"/>
    </source>
</evidence>
<comment type="caution">
    <text evidence="2">The sequence shown here is derived from an EMBL/GenBank/DDBJ whole genome shotgun (WGS) entry which is preliminary data.</text>
</comment>
<sequence>IAWPGDRPQFGDGAGTSAGAAAEGDDDDDVDNAVADAFVEEGDDDEMHDD</sequence>
<feature type="region of interest" description="Disordered" evidence="1">
    <location>
        <begin position="1"/>
        <end position="50"/>
    </location>
</feature>
<dbReference type="EMBL" id="LXQA010455845">
    <property type="protein sequence ID" value="MCI52978.1"/>
    <property type="molecule type" value="Genomic_DNA"/>
</dbReference>
<evidence type="ECO:0000313" key="2">
    <source>
        <dbReference type="EMBL" id="MCI52978.1"/>
    </source>
</evidence>
<proteinExistence type="predicted"/>
<name>A0A392SVT1_9FABA</name>
<feature type="non-terminal residue" evidence="2">
    <location>
        <position position="1"/>
    </location>
</feature>
<feature type="compositionally biased region" description="Acidic residues" evidence="1">
    <location>
        <begin position="38"/>
        <end position="50"/>
    </location>
</feature>
<dbReference type="Proteomes" id="UP000265520">
    <property type="component" value="Unassembled WGS sequence"/>
</dbReference>
<protein>
    <submittedName>
        <fullName evidence="2">Uncharacterized protein</fullName>
    </submittedName>
</protein>